<dbReference type="SUPFAM" id="SSF53335">
    <property type="entry name" value="S-adenosyl-L-methionine-dependent methyltransferases"/>
    <property type="match status" value="1"/>
</dbReference>
<dbReference type="Gene3D" id="3.40.50.150">
    <property type="entry name" value="Vaccinia Virus protein VP39"/>
    <property type="match status" value="1"/>
</dbReference>
<dbReference type="InterPro" id="IPR002877">
    <property type="entry name" value="RNA_MeTrfase_FtsJ_dom"/>
</dbReference>
<dbReference type="PANTHER" id="PTHR10920">
    <property type="entry name" value="RIBOSOMAL RNA METHYLTRANSFERASE"/>
    <property type="match status" value="1"/>
</dbReference>
<keyword evidence="5" id="KW-0949">S-adenosyl-L-methionine</keyword>
<protein>
    <recommendedName>
        <fullName evidence="6">rRNA methyltransferase 2, mitochondrial</fullName>
    </recommendedName>
</protein>
<evidence type="ECO:0000256" key="6">
    <source>
        <dbReference type="ARBA" id="ARBA00041184"/>
    </source>
</evidence>
<accession>A0A2T9YIQ3</accession>
<organism evidence="8 9">
    <name type="scientific">Smittium simulii</name>
    <dbReference type="NCBI Taxonomy" id="133385"/>
    <lineage>
        <taxon>Eukaryota</taxon>
        <taxon>Fungi</taxon>
        <taxon>Fungi incertae sedis</taxon>
        <taxon>Zoopagomycota</taxon>
        <taxon>Kickxellomycotina</taxon>
        <taxon>Harpellomycetes</taxon>
        <taxon>Harpellales</taxon>
        <taxon>Legeriomycetaceae</taxon>
        <taxon>Smittium</taxon>
    </lineage>
</organism>
<dbReference type="Proteomes" id="UP000245383">
    <property type="component" value="Unassembled WGS sequence"/>
</dbReference>
<evidence type="ECO:0000256" key="5">
    <source>
        <dbReference type="ARBA" id="ARBA00022691"/>
    </source>
</evidence>
<name>A0A2T9YIQ3_9FUNG</name>
<evidence type="ECO:0000259" key="7">
    <source>
        <dbReference type="Pfam" id="PF01728"/>
    </source>
</evidence>
<gene>
    <name evidence="8" type="ORF">BB561_004003</name>
</gene>
<dbReference type="PANTHER" id="PTHR10920:SF18">
    <property type="entry name" value="RRNA METHYLTRANSFERASE 2, MITOCHONDRIAL"/>
    <property type="match status" value="1"/>
</dbReference>
<dbReference type="InterPro" id="IPR050082">
    <property type="entry name" value="RNA_methyltr_RlmE"/>
</dbReference>
<comment type="caution">
    <text evidence="8">The sequence shown here is derived from an EMBL/GenBank/DDBJ whole genome shotgun (WGS) entry which is preliminary data.</text>
</comment>
<keyword evidence="3" id="KW-0489">Methyltransferase</keyword>
<keyword evidence="4" id="KW-0808">Transferase</keyword>
<evidence type="ECO:0000256" key="3">
    <source>
        <dbReference type="ARBA" id="ARBA00022603"/>
    </source>
</evidence>
<evidence type="ECO:0000313" key="9">
    <source>
        <dbReference type="Proteomes" id="UP000245383"/>
    </source>
</evidence>
<dbReference type="GO" id="GO:0008650">
    <property type="term" value="F:rRNA (uridine-2'-O-)-methyltransferase activity"/>
    <property type="evidence" value="ECO:0007669"/>
    <property type="project" value="TreeGrafter"/>
</dbReference>
<feature type="domain" description="Ribosomal RNA methyltransferase FtsJ" evidence="7">
    <location>
        <begin position="103"/>
        <end position="319"/>
    </location>
</feature>
<keyword evidence="9" id="KW-1185">Reference proteome</keyword>
<keyword evidence="2" id="KW-0698">rRNA processing</keyword>
<dbReference type="HAMAP" id="MF_01547">
    <property type="entry name" value="RNA_methyltr_E"/>
    <property type="match status" value="1"/>
</dbReference>
<reference evidence="8 9" key="1">
    <citation type="journal article" date="2018" name="MBio">
        <title>Comparative Genomics Reveals the Core Gene Toolbox for the Fungus-Insect Symbiosis.</title>
        <authorList>
            <person name="Wang Y."/>
            <person name="Stata M."/>
            <person name="Wang W."/>
            <person name="Stajich J.E."/>
            <person name="White M.M."/>
            <person name="Moncalvo J.M."/>
        </authorList>
    </citation>
    <scope>NUCLEOTIDE SEQUENCE [LARGE SCALE GENOMIC DNA]</scope>
    <source>
        <strain evidence="8 9">SWE-8-4</strain>
    </source>
</reference>
<evidence type="ECO:0000256" key="1">
    <source>
        <dbReference type="ARBA" id="ARBA00009258"/>
    </source>
</evidence>
<sequence>MYSDYKKKLKSYDQDINKNIPQERVIGARLGTDDRAFYKAIILDVNWSSYYMFNTYYRLSKDSVSKATKVSEKSTKAKKKSSARYIARQNSDHYVSLAKEHGYRARSSFKLLELDKKYNLLDSFRINSTNNSYCGCAPGGWSQVLSEVLYTNNSPKSPKNQADHKQSINTDKNLVNCDISKEPKTHIEERIIAIDLLPIVPIKGVKFILGDFLKQDTHQVIDNYISGNNVSLILSDMSPNLSGNKTIDNAKSLPLCLGVLELAKKYLAKDGSLVMKYFMGENHIELKKQLSTMFKKVKSDKLQSSRKESAEQYFVCSGFLAENKK</sequence>
<proteinExistence type="inferred from homology"/>
<dbReference type="Pfam" id="PF01728">
    <property type="entry name" value="FtsJ"/>
    <property type="match status" value="1"/>
</dbReference>
<dbReference type="InterPro" id="IPR029063">
    <property type="entry name" value="SAM-dependent_MTases_sf"/>
</dbReference>
<dbReference type="AlphaFoldDB" id="A0A2T9YIQ3"/>
<dbReference type="InterPro" id="IPR015507">
    <property type="entry name" value="rRNA-MeTfrase_E"/>
</dbReference>
<dbReference type="EMBL" id="MBFR01000172">
    <property type="protein sequence ID" value="PVU92164.1"/>
    <property type="molecule type" value="Genomic_DNA"/>
</dbReference>
<evidence type="ECO:0000256" key="2">
    <source>
        <dbReference type="ARBA" id="ARBA00022552"/>
    </source>
</evidence>
<dbReference type="STRING" id="133385.A0A2T9YIQ3"/>
<dbReference type="OrthoDB" id="20105at2759"/>
<comment type="similarity">
    <text evidence="1">Belongs to the class I-like SAM-binding methyltransferase superfamily. RNA methyltransferase RlmE family.</text>
</comment>
<evidence type="ECO:0000256" key="4">
    <source>
        <dbReference type="ARBA" id="ARBA00022679"/>
    </source>
</evidence>
<evidence type="ECO:0000313" key="8">
    <source>
        <dbReference type="EMBL" id="PVU92164.1"/>
    </source>
</evidence>